<proteinExistence type="predicted"/>
<dbReference type="EMBL" id="MU070844">
    <property type="protein sequence ID" value="KAF5826545.1"/>
    <property type="molecule type" value="Genomic_DNA"/>
</dbReference>
<sequence length="80" mass="9347">MKAQSERTPLFDPKLKSLFDDLINEKVELKAPLKHDKRFKRLIGSSLPKEQLCSYSKMSKKFHSFLVNRYTLLTEGGIYL</sequence>
<dbReference type="Proteomes" id="UP000815325">
    <property type="component" value="Unassembled WGS sequence"/>
</dbReference>
<comment type="caution">
    <text evidence="1">The sequence shown here is derived from an EMBL/GenBank/DDBJ whole genome shotgun (WGS) entry which is preliminary data.</text>
</comment>
<keyword evidence="2" id="KW-1185">Reference proteome</keyword>
<accession>A0ABQ7FVY3</accession>
<protein>
    <submittedName>
        <fullName evidence="1">Uncharacterized protein</fullName>
    </submittedName>
</protein>
<evidence type="ECO:0000313" key="1">
    <source>
        <dbReference type="EMBL" id="KAF5826545.1"/>
    </source>
</evidence>
<reference evidence="1" key="1">
    <citation type="submission" date="2017-08" db="EMBL/GenBank/DDBJ databases">
        <authorList>
            <person name="Polle J.E."/>
            <person name="Barry K."/>
            <person name="Cushman J."/>
            <person name="Schmutz J."/>
            <person name="Tran D."/>
            <person name="Hathwaick L.T."/>
            <person name="Yim W.C."/>
            <person name="Jenkins J."/>
            <person name="Mckie-Krisberg Z.M."/>
            <person name="Prochnik S."/>
            <person name="Lindquist E."/>
            <person name="Dockter R.B."/>
            <person name="Adam C."/>
            <person name="Molina H."/>
            <person name="Bunkerborg J."/>
            <person name="Jin E."/>
            <person name="Buchheim M."/>
            <person name="Magnuson J."/>
        </authorList>
    </citation>
    <scope>NUCLEOTIDE SEQUENCE</scope>
    <source>
        <strain evidence="1">CCAP 19/18</strain>
    </source>
</reference>
<evidence type="ECO:0000313" key="2">
    <source>
        <dbReference type="Proteomes" id="UP000815325"/>
    </source>
</evidence>
<name>A0ABQ7FVY3_DUNSA</name>
<gene>
    <name evidence="1" type="ORF">DUNSADRAFT_2752</name>
</gene>
<organism evidence="1 2">
    <name type="scientific">Dunaliella salina</name>
    <name type="common">Green alga</name>
    <name type="synonym">Protococcus salinus</name>
    <dbReference type="NCBI Taxonomy" id="3046"/>
    <lineage>
        <taxon>Eukaryota</taxon>
        <taxon>Viridiplantae</taxon>
        <taxon>Chlorophyta</taxon>
        <taxon>core chlorophytes</taxon>
        <taxon>Chlorophyceae</taxon>
        <taxon>CS clade</taxon>
        <taxon>Chlamydomonadales</taxon>
        <taxon>Dunaliellaceae</taxon>
        <taxon>Dunaliella</taxon>
    </lineage>
</organism>